<evidence type="ECO:0000313" key="2">
    <source>
        <dbReference type="Proteomes" id="UP001311232"/>
    </source>
</evidence>
<organism evidence="1 2">
    <name type="scientific">Crenichthys baileyi</name>
    <name type="common">White River springfish</name>
    <dbReference type="NCBI Taxonomy" id="28760"/>
    <lineage>
        <taxon>Eukaryota</taxon>
        <taxon>Metazoa</taxon>
        <taxon>Chordata</taxon>
        <taxon>Craniata</taxon>
        <taxon>Vertebrata</taxon>
        <taxon>Euteleostomi</taxon>
        <taxon>Actinopterygii</taxon>
        <taxon>Neopterygii</taxon>
        <taxon>Teleostei</taxon>
        <taxon>Neoteleostei</taxon>
        <taxon>Acanthomorphata</taxon>
        <taxon>Ovalentaria</taxon>
        <taxon>Atherinomorphae</taxon>
        <taxon>Cyprinodontiformes</taxon>
        <taxon>Goodeidae</taxon>
        <taxon>Crenichthys</taxon>
    </lineage>
</organism>
<keyword evidence="2" id="KW-1185">Reference proteome</keyword>
<name>A0AAV9SDF4_9TELE</name>
<comment type="caution">
    <text evidence="1">The sequence shown here is derived from an EMBL/GenBank/DDBJ whole genome shotgun (WGS) entry which is preliminary data.</text>
</comment>
<evidence type="ECO:0000313" key="1">
    <source>
        <dbReference type="EMBL" id="KAK5619282.1"/>
    </source>
</evidence>
<dbReference type="AlphaFoldDB" id="A0AAV9SDF4"/>
<sequence>MRSLSLSLKIPPYIWRVLFGNTRGGESQQLCIVNLSDLLFCLAAEWEATDLKKVEEAYETVNMEISDLQKKLEIDYGTDWEYLFLNGQCYQLRVYELTQPLLSCHKKVQHFCESRLPLRLSFDTEERRITELK</sequence>
<dbReference type="EMBL" id="JAHHUM010000582">
    <property type="protein sequence ID" value="KAK5619282.1"/>
    <property type="molecule type" value="Genomic_DNA"/>
</dbReference>
<protein>
    <submittedName>
        <fullName evidence="1">Uncharacterized protein</fullName>
    </submittedName>
</protein>
<proteinExistence type="predicted"/>
<gene>
    <name evidence="1" type="ORF">CRENBAI_018132</name>
</gene>
<reference evidence="1 2" key="1">
    <citation type="submission" date="2021-06" db="EMBL/GenBank/DDBJ databases">
        <authorList>
            <person name="Palmer J.M."/>
        </authorList>
    </citation>
    <scope>NUCLEOTIDE SEQUENCE [LARGE SCALE GENOMIC DNA]</scope>
    <source>
        <strain evidence="1 2">MEX-2019</strain>
        <tissue evidence="1">Muscle</tissue>
    </source>
</reference>
<dbReference type="Proteomes" id="UP001311232">
    <property type="component" value="Unassembled WGS sequence"/>
</dbReference>
<accession>A0AAV9SDF4</accession>